<dbReference type="Proteomes" id="UP000740926">
    <property type="component" value="Unassembled WGS sequence"/>
</dbReference>
<dbReference type="EMBL" id="JAANIU010000217">
    <property type="protein sequence ID" value="KAG1574015.1"/>
    <property type="molecule type" value="Genomic_DNA"/>
</dbReference>
<sequence>MFPHRTVSVDSIYKHVRLSFSKIELLDQNATGQLNQTELGEWAMKKFNLDQPLAQQTISNIPKNAETLYSNINVVNNGKSLTATHYPQLDEVVKFVADMSNNNLPVNRNSIIRYTQELLTTLRHTSEPSSTTVLYVSNEWLNVKPETINGMLPDLPRNFDNKVTDVSQLNLEADESEMIICYTISTTNNEETAEGNVDETEENDNTEQDEQRVDIVECKKRLREAYETILMYEVPLDDLDRKLHYRIRMRLTDSCAELNNSKEQTVRSYFTNDKKTFALHP</sequence>
<dbReference type="PROSITE" id="PS00018">
    <property type="entry name" value="EF_HAND_1"/>
    <property type="match status" value="1"/>
</dbReference>
<evidence type="ECO:0008006" key="4">
    <source>
        <dbReference type="Google" id="ProtNLM"/>
    </source>
</evidence>
<accession>A0A9P6ZA96</accession>
<proteinExistence type="predicted"/>
<evidence type="ECO:0000313" key="3">
    <source>
        <dbReference type="Proteomes" id="UP000740926"/>
    </source>
</evidence>
<keyword evidence="3" id="KW-1185">Reference proteome</keyword>
<evidence type="ECO:0000313" key="2">
    <source>
        <dbReference type="EMBL" id="KAG1574015.1"/>
    </source>
</evidence>
<feature type="region of interest" description="Disordered" evidence="1">
    <location>
        <begin position="190"/>
        <end position="210"/>
    </location>
</feature>
<gene>
    <name evidence="2" type="ORF">G6F50_002333</name>
</gene>
<evidence type="ECO:0000256" key="1">
    <source>
        <dbReference type="SAM" id="MobiDB-lite"/>
    </source>
</evidence>
<protein>
    <recommendedName>
        <fullName evidence="4">EF-hand domain-containing protein</fullName>
    </recommendedName>
</protein>
<comment type="caution">
    <text evidence="2">The sequence shown here is derived from an EMBL/GenBank/DDBJ whole genome shotgun (WGS) entry which is preliminary data.</text>
</comment>
<name>A0A9P6ZA96_9FUNG</name>
<organism evidence="2 3">
    <name type="scientific">Rhizopus delemar</name>
    <dbReference type="NCBI Taxonomy" id="936053"/>
    <lineage>
        <taxon>Eukaryota</taxon>
        <taxon>Fungi</taxon>
        <taxon>Fungi incertae sedis</taxon>
        <taxon>Mucoromycota</taxon>
        <taxon>Mucoromycotina</taxon>
        <taxon>Mucoromycetes</taxon>
        <taxon>Mucorales</taxon>
        <taxon>Mucorineae</taxon>
        <taxon>Rhizopodaceae</taxon>
        <taxon>Rhizopus</taxon>
    </lineage>
</organism>
<dbReference type="InterPro" id="IPR018247">
    <property type="entry name" value="EF_Hand_1_Ca_BS"/>
</dbReference>
<reference evidence="2 3" key="1">
    <citation type="journal article" date="2020" name="Microb. Genom.">
        <title>Genetic diversity of clinical and environmental Mucorales isolates obtained from an investigation of mucormycosis cases among solid organ transplant recipients.</title>
        <authorList>
            <person name="Nguyen M.H."/>
            <person name="Kaul D."/>
            <person name="Muto C."/>
            <person name="Cheng S.J."/>
            <person name="Richter R.A."/>
            <person name="Bruno V.M."/>
            <person name="Liu G."/>
            <person name="Beyhan S."/>
            <person name="Sundermann A.J."/>
            <person name="Mounaud S."/>
            <person name="Pasculle A.W."/>
            <person name="Nierman W.C."/>
            <person name="Driscoll E."/>
            <person name="Cumbie R."/>
            <person name="Clancy C.J."/>
            <person name="Dupont C.L."/>
        </authorList>
    </citation>
    <scope>NUCLEOTIDE SEQUENCE [LARGE SCALE GENOMIC DNA]</scope>
    <source>
        <strain evidence="2 3">GL24</strain>
    </source>
</reference>
<dbReference type="AlphaFoldDB" id="A0A9P6ZA96"/>
<feature type="compositionally biased region" description="Acidic residues" evidence="1">
    <location>
        <begin position="191"/>
        <end position="208"/>
    </location>
</feature>